<evidence type="ECO:0000313" key="2">
    <source>
        <dbReference type="EMBL" id="GAA1941920.1"/>
    </source>
</evidence>
<evidence type="ECO:0000256" key="1">
    <source>
        <dbReference type="SAM" id="MobiDB-lite"/>
    </source>
</evidence>
<reference evidence="3" key="1">
    <citation type="journal article" date="2019" name="Int. J. Syst. Evol. Microbiol.">
        <title>The Global Catalogue of Microorganisms (GCM) 10K type strain sequencing project: providing services to taxonomists for standard genome sequencing and annotation.</title>
        <authorList>
            <consortium name="The Broad Institute Genomics Platform"/>
            <consortium name="The Broad Institute Genome Sequencing Center for Infectious Disease"/>
            <person name="Wu L."/>
            <person name="Ma J."/>
        </authorList>
    </citation>
    <scope>NUCLEOTIDE SEQUENCE [LARGE SCALE GENOMIC DNA]</scope>
    <source>
        <strain evidence="3">JCM 14545</strain>
    </source>
</reference>
<comment type="caution">
    <text evidence="2">The sequence shown here is derived from an EMBL/GenBank/DDBJ whole genome shotgun (WGS) entry which is preliminary data.</text>
</comment>
<organism evidence="2 3">
    <name type="scientific">Amycolatopsis minnesotensis</name>
    <dbReference type="NCBI Taxonomy" id="337894"/>
    <lineage>
        <taxon>Bacteria</taxon>
        <taxon>Bacillati</taxon>
        <taxon>Actinomycetota</taxon>
        <taxon>Actinomycetes</taxon>
        <taxon>Pseudonocardiales</taxon>
        <taxon>Pseudonocardiaceae</taxon>
        <taxon>Amycolatopsis</taxon>
    </lineage>
</organism>
<name>A0ABP5BE06_9PSEU</name>
<feature type="compositionally biased region" description="Pro residues" evidence="1">
    <location>
        <begin position="31"/>
        <end position="47"/>
    </location>
</feature>
<proteinExistence type="predicted"/>
<dbReference type="InterPro" id="IPR042097">
    <property type="entry name" value="Aminopeptidase_N-like_N_sf"/>
</dbReference>
<feature type="region of interest" description="Disordered" evidence="1">
    <location>
        <begin position="28"/>
        <end position="67"/>
    </location>
</feature>
<keyword evidence="3" id="KW-1185">Reference proteome</keyword>
<dbReference type="Gene3D" id="2.60.40.1730">
    <property type="entry name" value="tricorn interacting facor f3 domain"/>
    <property type="match status" value="1"/>
</dbReference>
<dbReference type="SUPFAM" id="SSF63737">
    <property type="entry name" value="Leukotriene A4 hydrolase N-terminal domain"/>
    <property type="match status" value="1"/>
</dbReference>
<gene>
    <name evidence="2" type="ORF">GCM10009754_06650</name>
</gene>
<protein>
    <submittedName>
        <fullName evidence="2">Uncharacterized protein</fullName>
    </submittedName>
</protein>
<sequence length="133" mass="13812">MATCAPLMHRRGAALVLGLVPSLIIGCPTDGQPPPTSVPVPPPPPSHPIAGAPGAGGPCYPNDGNGGYDAQDYHVKVSYDPPTRHLDGDSTMTAVATSDLSRFNLDFRGLNVTSVEVDDLPAKVAKKPEFELA</sequence>
<accession>A0ABP5BE06</accession>
<dbReference type="Proteomes" id="UP001501116">
    <property type="component" value="Unassembled WGS sequence"/>
</dbReference>
<dbReference type="EMBL" id="BAAANN010000002">
    <property type="protein sequence ID" value="GAA1941920.1"/>
    <property type="molecule type" value="Genomic_DNA"/>
</dbReference>
<evidence type="ECO:0000313" key="3">
    <source>
        <dbReference type="Proteomes" id="UP001501116"/>
    </source>
</evidence>